<proteinExistence type="predicted"/>
<dbReference type="GO" id="GO:0071897">
    <property type="term" value="P:DNA biosynthetic process"/>
    <property type="evidence" value="ECO:0007669"/>
    <property type="project" value="UniProtKB-ARBA"/>
</dbReference>
<dbReference type="OrthoDB" id="6429900at2759"/>
<dbReference type="InterPro" id="IPR043128">
    <property type="entry name" value="Rev_trsase/Diguanyl_cyclase"/>
</dbReference>
<evidence type="ECO:0000313" key="3">
    <source>
        <dbReference type="Proteomes" id="UP000499080"/>
    </source>
</evidence>
<protein>
    <submittedName>
        <fullName evidence="2">Uncharacterized protein</fullName>
    </submittedName>
</protein>
<dbReference type="Proteomes" id="UP000499080">
    <property type="component" value="Unassembled WGS sequence"/>
</dbReference>
<dbReference type="Pfam" id="PF05380">
    <property type="entry name" value="Peptidase_A17"/>
    <property type="match status" value="1"/>
</dbReference>
<dbReference type="Gene3D" id="3.10.10.10">
    <property type="entry name" value="HIV Type 1 Reverse Transcriptase, subunit A, domain 1"/>
    <property type="match status" value="1"/>
</dbReference>
<feature type="compositionally biased region" description="Basic and acidic residues" evidence="1">
    <location>
        <begin position="11"/>
        <end position="24"/>
    </location>
</feature>
<feature type="region of interest" description="Disordered" evidence="1">
    <location>
        <begin position="1"/>
        <end position="24"/>
    </location>
</feature>
<dbReference type="Gene3D" id="3.30.70.270">
    <property type="match status" value="1"/>
</dbReference>
<gene>
    <name evidence="2" type="ORF">AVEN_10977_1</name>
</gene>
<reference evidence="2 3" key="1">
    <citation type="journal article" date="2019" name="Sci. Rep.">
        <title>Orb-weaving spider Araneus ventricosus genome elucidates the spidroin gene catalogue.</title>
        <authorList>
            <person name="Kono N."/>
            <person name="Nakamura H."/>
            <person name="Ohtoshi R."/>
            <person name="Moran D.A.P."/>
            <person name="Shinohara A."/>
            <person name="Yoshida Y."/>
            <person name="Fujiwara M."/>
            <person name="Mori M."/>
            <person name="Tomita M."/>
            <person name="Arakawa K."/>
        </authorList>
    </citation>
    <scope>NUCLEOTIDE SEQUENCE [LARGE SCALE GENOMIC DNA]</scope>
</reference>
<evidence type="ECO:0000313" key="2">
    <source>
        <dbReference type="EMBL" id="GBO45076.1"/>
    </source>
</evidence>
<dbReference type="EMBL" id="BGPR01072071">
    <property type="protein sequence ID" value="GBO45076.1"/>
    <property type="molecule type" value="Genomic_DNA"/>
</dbReference>
<dbReference type="InterPro" id="IPR043502">
    <property type="entry name" value="DNA/RNA_pol_sf"/>
</dbReference>
<feature type="non-terminal residue" evidence="2">
    <location>
        <position position="1011"/>
    </location>
</feature>
<accession>A0A4Y2X7A6</accession>
<name>A0A4Y2X7A6_ARAVE</name>
<dbReference type="AlphaFoldDB" id="A0A4Y2X7A6"/>
<comment type="caution">
    <text evidence="2">The sequence shown here is derived from an EMBL/GenBank/DDBJ whole genome shotgun (WGS) entry which is preliminary data.</text>
</comment>
<dbReference type="PANTHER" id="PTHR47331">
    <property type="entry name" value="PHD-TYPE DOMAIN-CONTAINING PROTEIN"/>
    <property type="match status" value="1"/>
</dbReference>
<dbReference type="InterPro" id="IPR008042">
    <property type="entry name" value="Retrotrans_Pao"/>
</dbReference>
<sequence>MSLNDAIASVTDERQSSLNDNENKGKNNDEAFLLKRKRSYVRGNISRFCNKFSINGSQEEIDFTISRLSETFKELKILDDKIHALLSDDEFELDIIECADYEDKTKLTIFKARKALENFKVPNIDPTPDAAISPNEAMNAPYYLFPSSYASDLLSPNAPMTYIQSTVKLPTMKIEPFDGDIEKFHMFFEQFSSAVDLNQQLSIIDKHVYLRGYLKDEPARLVVGISITAETYETVKNILKNSFVSTRLVDVLNLKVISTDNLEVRGFESYSSETQPRRRVQLELSSIWNKSSVSLSAFESSNTYAPHQTVPTDITLFARQKKLKLADPYEKTDNLPIEVLIGADFYWTVMTVKPPKKLTESLVLMPSIFGWILSGFRSMTNIKFDKTSAIHNICMDKVTLQKEDKDVRTFWDLETLGIKVSQEKEMSTLNREILKQFHDSYKVIDGRRVVNLPWKKDRSLSSDNYDVSLQRLKSLQKKFKNTDFQNIYTELMQDYIDKNQVEIAPETPVNESRTFYLPHHVVKKQKNNNAKYRIVFDGYSHSPGHQSLNEVLEQGPNLLPEILATLLRFRLHKQAIICDGSQAFLQLTLSEEDRDATRFLWFRTEKDADGKTHLLNDILIYRFSRLPFGLSPSPFLLSASLRELVSKNSDTYPLAAKQLEGNIFMDDFVMGVCTEDEASALYSEVKNLMALISLPLAKWAANSQRLRGKWQEENVEFKAITEVLGVKWNTDEDTFQMNDKDINQNLLKPATKRLLLKSVAKFYDPLGLFAPTILVGKILFQDTWLSGVQWDEILPPNIAKQWNKWISELSSLNDISIPRWIGLSPSSDYSLHIFCDSSERAFGAVLYIRIQEGKTTKVQLLCSRNRLSPLKRITLPCLELVACLIGARLLNYICYNTSLDRNAATLWTDSTVALSWIRGDPNRWKTFVCNRTKEILDYTTPSQWRHCPGSQNPADHISRGISPTELSSLDIWWDGPDWLSQHPDNWPTESDLLKEIPQCKAEARKTKVQPL</sequence>
<dbReference type="PANTHER" id="PTHR47331:SF1">
    <property type="entry name" value="GAG-LIKE PROTEIN"/>
    <property type="match status" value="1"/>
</dbReference>
<keyword evidence="3" id="KW-1185">Reference proteome</keyword>
<evidence type="ECO:0000256" key="1">
    <source>
        <dbReference type="SAM" id="MobiDB-lite"/>
    </source>
</evidence>
<dbReference type="Pfam" id="PF03564">
    <property type="entry name" value="DUF1759"/>
    <property type="match status" value="1"/>
</dbReference>
<dbReference type="SUPFAM" id="SSF56672">
    <property type="entry name" value="DNA/RNA polymerases"/>
    <property type="match status" value="1"/>
</dbReference>
<organism evidence="2 3">
    <name type="scientific">Araneus ventricosus</name>
    <name type="common">Orbweaver spider</name>
    <name type="synonym">Epeira ventricosa</name>
    <dbReference type="NCBI Taxonomy" id="182803"/>
    <lineage>
        <taxon>Eukaryota</taxon>
        <taxon>Metazoa</taxon>
        <taxon>Ecdysozoa</taxon>
        <taxon>Arthropoda</taxon>
        <taxon>Chelicerata</taxon>
        <taxon>Arachnida</taxon>
        <taxon>Araneae</taxon>
        <taxon>Araneomorphae</taxon>
        <taxon>Entelegynae</taxon>
        <taxon>Araneoidea</taxon>
        <taxon>Araneidae</taxon>
        <taxon>Araneus</taxon>
    </lineage>
</organism>
<dbReference type="InterPro" id="IPR005312">
    <property type="entry name" value="DUF1759"/>
</dbReference>